<organism evidence="3 4">
    <name type="scientific">Brassica cretica</name>
    <name type="common">Mustard</name>
    <dbReference type="NCBI Taxonomy" id="69181"/>
    <lineage>
        <taxon>Eukaryota</taxon>
        <taxon>Viridiplantae</taxon>
        <taxon>Streptophyta</taxon>
        <taxon>Embryophyta</taxon>
        <taxon>Tracheophyta</taxon>
        <taxon>Spermatophyta</taxon>
        <taxon>Magnoliopsida</taxon>
        <taxon>eudicotyledons</taxon>
        <taxon>Gunneridae</taxon>
        <taxon>Pentapetalae</taxon>
        <taxon>rosids</taxon>
        <taxon>malvids</taxon>
        <taxon>Brassicales</taxon>
        <taxon>Brassicaceae</taxon>
        <taxon>Brassiceae</taxon>
        <taxon>Brassica</taxon>
    </lineage>
</organism>
<dbReference type="InterPro" id="IPR051681">
    <property type="entry name" value="Ser/Thr_Kinases-Pseudokinases"/>
</dbReference>
<dbReference type="InterPro" id="IPR001245">
    <property type="entry name" value="Ser-Thr/Tyr_kinase_cat_dom"/>
</dbReference>
<dbReference type="Proteomes" id="UP000712600">
    <property type="component" value="Unassembled WGS sequence"/>
</dbReference>
<dbReference type="InterPro" id="IPR011009">
    <property type="entry name" value="Kinase-like_dom_sf"/>
</dbReference>
<name>A0A8S9QGQ0_BRACR</name>
<keyword evidence="1" id="KW-0732">Signal</keyword>
<dbReference type="GO" id="GO:0004674">
    <property type="term" value="F:protein serine/threonine kinase activity"/>
    <property type="evidence" value="ECO:0007669"/>
    <property type="project" value="TreeGrafter"/>
</dbReference>
<dbReference type="PANTHER" id="PTHR44329:SF131">
    <property type="entry name" value="PROTEIN KINASE DOMAIN-CONTAINING PROTEIN"/>
    <property type="match status" value="1"/>
</dbReference>
<comment type="caution">
    <text evidence="3">The sequence shown here is derived from an EMBL/GenBank/DDBJ whole genome shotgun (WGS) entry which is preliminary data.</text>
</comment>
<feature type="domain" description="Protein kinase" evidence="2">
    <location>
        <begin position="1"/>
        <end position="269"/>
    </location>
</feature>
<dbReference type="InterPro" id="IPR000719">
    <property type="entry name" value="Prot_kinase_dom"/>
</dbReference>
<sequence>MVFFSTLLMRVDLGALFLQPSFLVRVEETDGLKDALGNEIMKLKDQLGSRHKVISFFERDNSSNYLIPACIEIPTDGTDEHRGTYCSQEVAIKFLKPERVSAEMLREFSQEVYIMRVYGTGSIYNFLHKQKFAFKIQTLLKVALDVAKGVCYLHQNNIIHRDLKTANLLMDEYGIVKVADFGVARVQIESGVMTAETGTYRRMAPEIPYAYLTPLQAAVGVVQKVLGFRPKIPKKTHPKVKGLLQRCWNQDPKDRPEFEEIIEMLQQIMIEVGDEDPADKDKHCRR</sequence>
<evidence type="ECO:0000313" key="3">
    <source>
        <dbReference type="EMBL" id="KAF3553342.1"/>
    </source>
</evidence>
<dbReference type="PROSITE" id="PS50011">
    <property type="entry name" value="PROTEIN_KINASE_DOM"/>
    <property type="match status" value="1"/>
</dbReference>
<accession>A0A8S9QGQ0</accession>
<dbReference type="Pfam" id="PF00069">
    <property type="entry name" value="Pkinase"/>
    <property type="match status" value="1"/>
</dbReference>
<gene>
    <name evidence="3" type="ORF">F2Q69_00016246</name>
</gene>
<dbReference type="EMBL" id="QGKX02000996">
    <property type="protein sequence ID" value="KAF3553342.1"/>
    <property type="molecule type" value="Genomic_DNA"/>
</dbReference>
<evidence type="ECO:0000256" key="1">
    <source>
        <dbReference type="SAM" id="SignalP"/>
    </source>
</evidence>
<evidence type="ECO:0000313" key="4">
    <source>
        <dbReference type="Proteomes" id="UP000712600"/>
    </source>
</evidence>
<dbReference type="Gene3D" id="1.10.510.10">
    <property type="entry name" value="Transferase(Phosphotransferase) domain 1"/>
    <property type="match status" value="2"/>
</dbReference>
<dbReference type="Pfam" id="PF07714">
    <property type="entry name" value="PK_Tyr_Ser-Thr"/>
    <property type="match status" value="1"/>
</dbReference>
<feature type="signal peptide" evidence="1">
    <location>
        <begin position="1"/>
        <end position="23"/>
    </location>
</feature>
<dbReference type="PANTHER" id="PTHR44329">
    <property type="entry name" value="SERINE/THREONINE-PROTEIN KINASE TNNI3K-RELATED"/>
    <property type="match status" value="1"/>
</dbReference>
<feature type="chain" id="PRO_5035809693" description="Protein kinase domain-containing protein" evidence="1">
    <location>
        <begin position="24"/>
        <end position="286"/>
    </location>
</feature>
<protein>
    <recommendedName>
        <fullName evidence="2">Protein kinase domain-containing protein</fullName>
    </recommendedName>
</protein>
<dbReference type="SMART" id="SM00220">
    <property type="entry name" value="S_TKc"/>
    <property type="match status" value="1"/>
</dbReference>
<reference evidence="3" key="1">
    <citation type="submission" date="2019-12" db="EMBL/GenBank/DDBJ databases">
        <title>Genome sequencing and annotation of Brassica cretica.</title>
        <authorList>
            <person name="Studholme D.J."/>
            <person name="Sarris P."/>
        </authorList>
    </citation>
    <scope>NUCLEOTIDE SEQUENCE</scope>
    <source>
        <strain evidence="3">PFS-109/04</strain>
        <tissue evidence="3">Leaf</tissue>
    </source>
</reference>
<dbReference type="Gene3D" id="3.30.200.20">
    <property type="entry name" value="Phosphorylase Kinase, domain 1"/>
    <property type="match status" value="1"/>
</dbReference>
<proteinExistence type="predicted"/>
<dbReference type="AlphaFoldDB" id="A0A8S9QGQ0"/>
<dbReference type="InterPro" id="IPR008271">
    <property type="entry name" value="Ser/Thr_kinase_AS"/>
</dbReference>
<dbReference type="GO" id="GO:0005524">
    <property type="term" value="F:ATP binding"/>
    <property type="evidence" value="ECO:0007669"/>
    <property type="project" value="InterPro"/>
</dbReference>
<dbReference type="PROSITE" id="PS00108">
    <property type="entry name" value="PROTEIN_KINASE_ST"/>
    <property type="match status" value="1"/>
</dbReference>
<dbReference type="SUPFAM" id="SSF56112">
    <property type="entry name" value="Protein kinase-like (PK-like)"/>
    <property type="match status" value="1"/>
</dbReference>
<evidence type="ECO:0000259" key="2">
    <source>
        <dbReference type="PROSITE" id="PS50011"/>
    </source>
</evidence>